<dbReference type="EMBL" id="VBOU01000094">
    <property type="protein sequence ID" value="TMQ52771.1"/>
    <property type="molecule type" value="Genomic_DNA"/>
</dbReference>
<feature type="region of interest" description="Disordered" evidence="1">
    <location>
        <begin position="47"/>
        <end position="72"/>
    </location>
</feature>
<proteinExistence type="predicted"/>
<protein>
    <submittedName>
        <fullName evidence="2">Uncharacterized protein</fullName>
    </submittedName>
</protein>
<comment type="caution">
    <text evidence="2">The sequence shown here is derived from an EMBL/GenBank/DDBJ whole genome shotgun (WGS) entry which is preliminary data.</text>
</comment>
<sequence>MQRKERGVDQEQERDKGSYDHHLWQKGADRVSSLGIGVVRERHVDADGEAVEIEEKERGQGGSERAPAEVHDRTEIVGHLGEWRAGSLRADGCHFDVHGPAFYAASTCVAILEPIC</sequence>
<name>A0A538SN15_UNCEI</name>
<feature type="region of interest" description="Disordered" evidence="1">
    <location>
        <begin position="1"/>
        <end position="22"/>
    </location>
</feature>
<evidence type="ECO:0000313" key="3">
    <source>
        <dbReference type="Proteomes" id="UP000319829"/>
    </source>
</evidence>
<accession>A0A538SN15</accession>
<reference evidence="2 3" key="1">
    <citation type="journal article" date="2019" name="Nat. Microbiol.">
        <title>Mediterranean grassland soil C-N compound turnover is dependent on rainfall and depth, and is mediated by genomically divergent microorganisms.</title>
        <authorList>
            <person name="Diamond S."/>
            <person name="Andeer P.F."/>
            <person name="Li Z."/>
            <person name="Crits-Christoph A."/>
            <person name="Burstein D."/>
            <person name="Anantharaman K."/>
            <person name="Lane K.R."/>
            <person name="Thomas B.C."/>
            <person name="Pan C."/>
            <person name="Northen T.R."/>
            <person name="Banfield J.F."/>
        </authorList>
    </citation>
    <scope>NUCLEOTIDE SEQUENCE [LARGE SCALE GENOMIC DNA]</scope>
    <source>
        <strain evidence="2">WS_4</strain>
    </source>
</reference>
<gene>
    <name evidence="2" type="ORF">E6K74_11555</name>
</gene>
<evidence type="ECO:0000313" key="2">
    <source>
        <dbReference type="EMBL" id="TMQ52771.1"/>
    </source>
</evidence>
<evidence type="ECO:0000256" key="1">
    <source>
        <dbReference type="SAM" id="MobiDB-lite"/>
    </source>
</evidence>
<organism evidence="2 3">
    <name type="scientific">Eiseniibacteriota bacterium</name>
    <dbReference type="NCBI Taxonomy" id="2212470"/>
    <lineage>
        <taxon>Bacteria</taxon>
        <taxon>Candidatus Eiseniibacteriota</taxon>
    </lineage>
</organism>
<dbReference type="AlphaFoldDB" id="A0A538SN15"/>
<dbReference type="Proteomes" id="UP000319829">
    <property type="component" value="Unassembled WGS sequence"/>
</dbReference>